<dbReference type="AlphaFoldDB" id="A0A1M4PT70"/>
<name>A0A1M4PT70_9FIRM</name>
<evidence type="ECO:0000313" key="2">
    <source>
        <dbReference type="Proteomes" id="UP000245423"/>
    </source>
</evidence>
<evidence type="ECO:0000313" key="1">
    <source>
        <dbReference type="EMBL" id="SHD78688.1"/>
    </source>
</evidence>
<reference evidence="1 2" key="1">
    <citation type="submission" date="2016-11" db="EMBL/GenBank/DDBJ databases">
        <authorList>
            <person name="Manzoor S."/>
        </authorList>
    </citation>
    <scope>NUCLEOTIDE SEQUENCE [LARGE SCALE GENOMIC DNA]</scope>
    <source>
        <strain evidence="1">Clostridium ultunense strain Esp</strain>
    </source>
</reference>
<gene>
    <name evidence="1" type="ORF">CUESP1_3367</name>
</gene>
<proteinExistence type="predicted"/>
<organism evidence="1 2">
    <name type="scientific">[Clostridium] ultunense Esp</name>
    <dbReference type="NCBI Taxonomy" id="1288971"/>
    <lineage>
        <taxon>Bacteria</taxon>
        <taxon>Bacillati</taxon>
        <taxon>Bacillota</taxon>
        <taxon>Tissierellia</taxon>
        <taxon>Tissierellales</taxon>
        <taxon>Tepidimicrobiaceae</taxon>
        <taxon>Schnuerera</taxon>
    </lineage>
</organism>
<dbReference type="EMBL" id="LT669839">
    <property type="protein sequence ID" value="SHD78688.1"/>
    <property type="molecule type" value="Genomic_DNA"/>
</dbReference>
<sequence>MDKSGQYGITVGLDGAMWFTEECGMIGQLIY</sequence>
<protein>
    <submittedName>
        <fullName evidence="1">Uncharacterized protein</fullName>
    </submittedName>
</protein>
<dbReference type="Proteomes" id="UP000245423">
    <property type="component" value="Chromosome 1"/>
</dbReference>
<accession>A0A1M4PT70</accession>
<keyword evidence="2" id="KW-1185">Reference proteome</keyword>